<proteinExistence type="predicted"/>
<dbReference type="RefSeq" id="WP_120353453.1">
    <property type="nucleotide sequence ID" value="NZ_RAQO01000003.1"/>
</dbReference>
<sequence>MKYQSGVVLVAALIFLGFLSLIALDELRHTFVALKQLQNRQSTLSQHIFVEKQLFSYLNQSSTLGTLMLVSNGQSVAIQSASIELQITHHQRSVCQWNTVLSQCDWLKVCAIDQVNISLKQCVHIQTQKQLMGSFLARWRVYSYYPRGAS</sequence>
<reference evidence="1 2" key="1">
    <citation type="submission" date="2018-09" db="EMBL/GenBank/DDBJ databases">
        <authorList>
            <person name="Wang Z."/>
        </authorList>
    </citation>
    <scope>NUCLEOTIDE SEQUENCE [LARGE SCALE GENOMIC DNA]</scope>
    <source>
        <strain evidence="1 2">ALS 81</strain>
    </source>
</reference>
<accession>A0A420EJP7</accession>
<comment type="caution">
    <text evidence="1">The sequence shown here is derived from an EMBL/GenBank/DDBJ whole genome shotgun (WGS) entry which is preliminary data.</text>
</comment>
<evidence type="ECO:0008006" key="3">
    <source>
        <dbReference type="Google" id="ProtNLM"/>
    </source>
</evidence>
<evidence type="ECO:0000313" key="1">
    <source>
        <dbReference type="EMBL" id="RKF20925.1"/>
    </source>
</evidence>
<keyword evidence="2" id="KW-1185">Reference proteome</keyword>
<evidence type="ECO:0000313" key="2">
    <source>
        <dbReference type="Proteomes" id="UP000286482"/>
    </source>
</evidence>
<protein>
    <recommendedName>
        <fullName evidence="3">DUF2509 family protein</fullName>
    </recommendedName>
</protein>
<dbReference type="EMBL" id="RAQO01000003">
    <property type="protein sequence ID" value="RKF20925.1"/>
    <property type="molecule type" value="Genomic_DNA"/>
</dbReference>
<gene>
    <name evidence="1" type="ORF">DBZ36_03000</name>
</gene>
<dbReference type="Proteomes" id="UP000286482">
    <property type="component" value="Unassembled WGS sequence"/>
</dbReference>
<name>A0A420EJP7_9ALTE</name>
<organism evidence="1 2">
    <name type="scientific">Alginatibacterium sediminis</name>
    <dbReference type="NCBI Taxonomy" id="2164068"/>
    <lineage>
        <taxon>Bacteria</taxon>
        <taxon>Pseudomonadati</taxon>
        <taxon>Pseudomonadota</taxon>
        <taxon>Gammaproteobacteria</taxon>
        <taxon>Alteromonadales</taxon>
        <taxon>Alteromonadaceae</taxon>
        <taxon>Alginatibacterium</taxon>
    </lineage>
</organism>
<dbReference type="AlphaFoldDB" id="A0A420EJP7"/>